<dbReference type="InterPro" id="IPR010368">
    <property type="entry name" value="Com_YlbF"/>
</dbReference>
<gene>
    <name evidence="1" type="ORF">CBF30_11380</name>
</gene>
<proteinExistence type="predicted"/>
<dbReference type="EMBL" id="NGJZ01000005">
    <property type="protein sequence ID" value="RSU05908.1"/>
    <property type="molecule type" value="Genomic_DNA"/>
</dbReference>
<protein>
    <submittedName>
        <fullName evidence="1">Transcriptional regulator</fullName>
    </submittedName>
</protein>
<accession>A0A430AEQ5</accession>
<dbReference type="PANTHER" id="PTHR38448">
    <property type="entry name" value="REGULATORY PROTEIN YLBF-RELATED"/>
    <property type="match status" value="1"/>
</dbReference>
<dbReference type="Pfam" id="PF06133">
    <property type="entry name" value="Com_YlbF"/>
    <property type="match status" value="1"/>
</dbReference>
<name>A0A430AEQ5_9ENTE</name>
<dbReference type="Gene3D" id="1.20.1500.10">
    <property type="entry name" value="YheA/YmcA-like"/>
    <property type="match status" value="1"/>
</dbReference>
<dbReference type="AlphaFoldDB" id="A0A430AEQ5"/>
<dbReference type="InterPro" id="IPR023378">
    <property type="entry name" value="YheA/YmcA-like_dom_sf"/>
</dbReference>
<dbReference type="Proteomes" id="UP000288669">
    <property type="component" value="Unassembled WGS sequence"/>
</dbReference>
<dbReference type="InterPro" id="IPR052767">
    <property type="entry name" value="Bact_com_dev_regulator"/>
</dbReference>
<organism evidence="1 2">
    <name type="scientific">Vagococcus entomophilus</name>
    <dbReference type="NCBI Taxonomy" id="1160095"/>
    <lineage>
        <taxon>Bacteria</taxon>
        <taxon>Bacillati</taxon>
        <taxon>Bacillota</taxon>
        <taxon>Bacilli</taxon>
        <taxon>Lactobacillales</taxon>
        <taxon>Enterococcaceae</taxon>
        <taxon>Vagococcus</taxon>
    </lineage>
</organism>
<evidence type="ECO:0000313" key="2">
    <source>
        <dbReference type="Proteomes" id="UP000288669"/>
    </source>
</evidence>
<evidence type="ECO:0000313" key="1">
    <source>
        <dbReference type="EMBL" id="RSU05908.1"/>
    </source>
</evidence>
<comment type="caution">
    <text evidence="1">The sequence shown here is derived from an EMBL/GenBank/DDBJ whole genome shotgun (WGS) entry which is preliminary data.</text>
</comment>
<dbReference type="SUPFAM" id="SSF158622">
    <property type="entry name" value="YheA/YmcA-like"/>
    <property type="match status" value="1"/>
</dbReference>
<dbReference type="RefSeq" id="WP_126826889.1">
    <property type="nucleotide sequence ID" value="NZ_JBHLWU010000004.1"/>
</dbReference>
<dbReference type="PANTHER" id="PTHR38448:SF2">
    <property type="entry name" value="REGULATORY PROTEIN YLBF"/>
    <property type="match status" value="1"/>
</dbReference>
<reference evidence="1 2" key="1">
    <citation type="submission" date="2017-05" db="EMBL/GenBank/DDBJ databases">
        <title>Vagococcus spp. assemblies.</title>
        <authorList>
            <person name="Gulvik C.A."/>
        </authorList>
    </citation>
    <scope>NUCLEOTIDE SEQUENCE [LARGE SCALE GENOMIC DNA]</scope>
    <source>
        <strain evidence="1 2">DSM 24756</strain>
    </source>
</reference>
<keyword evidence="2" id="KW-1185">Reference proteome</keyword>
<dbReference type="OrthoDB" id="2157513at2"/>
<sequence length="142" mass="16262">MIYTSSFLEIEDQIDQLVETILYSKQAEQYINYAQQMESSAIVQEKATAFIKAKEDFEKIESYGKYAPDFNEKRRVLRAAKRNLDVDEIVAQFRFFETAFQDILDQTSYAVAQNVSKEIKVDAGNPFFEFAKKGCGGNCHVG</sequence>